<feature type="domain" description="N-acetyltransferase" evidence="1">
    <location>
        <begin position="6"/>
        <end position="174"/>
    </location>
</feature>
<dbReference type="Proteomes" id="UP001556040">
    <property type="component" value="Unassembled WGS sequence"/>
</dbReference>
<dbReference type="PANTHER" id="PTHR43415:SF3">
    <property type="entry name" value="GNAT-FAMILY ACETYLTRANSFERASE"/>
    <property type="match status" value="1"/>
</dbReference>
<protein>
    <submittedName>
        <fullName evidence="2">GNAT family N-acetyltransferase</fullName>
    </submittedName>
</protein>
<gene>
    <name evidence="2" type="ORF">AB1471_13965</name>
</gene>
<keyword evidence="3" id="KW-1185">Reference proteome</keyword>
<dbReference type="InterPro" id="IPR016181">
    <property type="entry name" value="Acyl_CoA_acyltransferase"/>
</dbReference>
<dbReference type="EMBL" id="JBFMIA010000017">
    <property type="protein sequence ID" value="MEW9502898.1"/>
    <property type="molecule type" value="Genomic_DNA"/>
</dbReference>
<reference evidence="2 3" key="1">
    <citation type="journal article" date="1979" name="Int. J. Syst. Evol. Microbiol.">
        <title>Bacillus globisporus subsp. marinus subsp. nov.</title>
        <authorList>
            <person name="Liu H."/>
        </authorList>
    </citation>
    <scope>NUCLEOTIDE SEQUENCE [LARGE SCALE GENOMIC DNA]</scope>
    <source>
        <strain evidence="2 3">DSM 1297</strain>
    </source>
</reference>
<name>A0ABV3Q7Y6_9BACL</name>
<dbReference type="Gene3D" id="3.40.630.30">
    <property type="match status" value="1"/>
</dbReference>
<dbReference type="CDD" id="cd04301">
    <property type="entry name" value="NAT_SF"/>
    <property type="match status" value="1"/>
</dbReference>
<accession>A0ABV3Q7Y6</accession>
<evidence type="ECO:0000259" key="1">
    <source>
        <dbReference type="PROSITE" id="PS51186"/>
    </source>
</evidence>
<comment type="caution">
    <text evidence="2">The sequence shown here is derived from an EMBL/GenBank/DDBJ whole genome shotgun (WGS) entry which is preliminary data.</text>
</comment>
<dbReference type="SUPFAM" id="SSF55729">
    <property type="entry name" value="Acyl-CoA N-acyltransferases (Nat)"/>
    <property type="match status" value="1"/>
</dbReference>
<dbReference type="InterPro" id="IPR000182">
    <property type="entry name" value="GNAT_dom"/>
</dbReference>
<evidence type="ECO:0000313" key="2">
    <source>
        <dbReference type="EMBL" id="MEW9502898.1"/>
    </source>
</evidence>
<dbReference type="RefSeq" id="WP_367780383.1">
    <property type="nucleotide sequence ID" value="NZ_JBFMIA010000017.1"/>
</dbReference>
<sequence length="178" mass="21060">MNTYFIKLTEPNKNLVDVFNRWENDPTLIPLTRPNQNKSELECQRIITIENLFQRLEHVHIYLIYLDDQLIGEMNFMVDPSHLYKKEPGTAWIGITIGEPEGRGKGIGYVAIKYLEEQIKKEGLKRIELGVFEFNKQAEKLYQKLGYKEIGRITDFTYWQDKLWTDIRMEKCLGDNLN</sequence>
<dbReference type="Pfam" id="PF00583">
    <property type="entry name" value="Acetyltransf_1"/>
    <property type="match status" value="1"/>
</dbReference>
<organism evidence="2 3">
    <name type="scientific">Jeotgalibacillus marinus</name>
    <dbReference type="NCBI Taxonomy" id="86667"/>
    <lineage>
        <taxon>Bacteria</taxon>
        <taxon>Bacillati</taxon>
        <taxon>Bacillota</taxon>
        <taxon>Bacilli</taxon>
        <taxon>Bacillales</taxon>
        <taxon>Caryophanaceae</taxon>
        <taxon>Jeotgalibacillus</taxon>
    </lineage>
</organism>
<dbReference type="PANTHER" id="PTHR43415">
    <property type="entry name" value="SPERMIDINE N(1)-ACETYLTRANSFERASE"/>
    <property type="match status" value="1"/>
</dbReference>
<evidence type="ECO:0000313" key="3">
    <source>
        <dbReference type="Proteomes" id="UP001556040"/>
    </source>
</evidence>
<dbReference type="PROSITE" id="PS51186">
    <property type="entry name" value="GNAT"/>
    <property type="match status" value="1"/>
</dbReference>
<proteinExistence type="predicted"/>